<evidence type="ECO:0000313" key="1">
    <source>
        <dbReference type="EMBL" id="GKV30368.1"/>
    </source>
</evidence>
<dbReference type="Proteomes" id="UP001054252">
    <property type="component" value="Unassembled WGS sequence"/>
</dbReference>
<proteinExistence type="predicted"/>
<sequence>MCGKIKNVQAIATLTHLSEQSLFVFLHNISGNGGPEIPFANEGGNFWFSLPLFLHLKNSNRTSQNYRNGRSVFSE</sequence>
<dbReference type="EMBL" id="BPVZ01000086">
    <property type="protein sequence ID" value="GKV30368.1"/>
    <property type="molecule type" value="Genomic_DNA"/>
</dbReference>
<evidence type="ECO:0000313" key="2">
    <source>
        <dbReference type="Proteomes" id="UP001054252"/>
    </source>
</evidence>
<accession>A0AAV5KZE1</accession>
<protein>
    <submittedName>
        <fullName evidence="1">Uncharacterized protein</fullName>
    </submittedName>
</protein>
<gene>
    <name evidence="1" type="ORF">SLEP1_g39184</name>
</gene>
<comment type="caution">
    <text evidence="1">The sequence shown here is derived from an EMBL/GenBank/DDBJ whole genome shotgun (WGS) entry which is preliminary data.</text>
</comment>
<dbReference type="AlphaFoldDB" id="A0AAV5KZE1"/>
<name>A0AAV5KZE1_9ROSI</name>
<reference evidence="1 2" key="1">
    <citation type="journal article" date="2021" name="Commun. Biol.">
        <title>The genome of Shorea leprosula (Dipterocarpaceae) highlights the ecological relevance of drought in aseasonal tropical rainforests.</title>
        <authorList>
            <person name="Ng K.K.S."/>
            <person name="Kobayashi M.J."/>
            <person name="Fawcett J.A."/>
            <person name="Hatakeyama M."/>
            <person name="Paape T."/>
            <person name="Ng C.H."/>
            <person name="Ang C.C."/>
            <person name="Tnah L.H."/>
            <person name="Lee C.T."/>
            <person name="Nishiyama T."/>
            <person name="Sese J."/>
            <person name="O'Brien M.J."/>
            <person name="Copetti D."/>
            <person name="Mohd Noor M.I."/>
            <person name="Ong R.C."/>
            <person name="Putra M."/>
            <person name="Sireger I.Z."/>
            <person name="Indrioko S."/>
            <person name="Kosugi Y."/>
            <person name="Izuno A."/>
            <person name="Isagi Y."/>
            <person name="Lee S.L."/>
            <person name="Shimizu K.K."/>
        </authorList>
    </citation>
    <scope>NUCLEOTIDE SEQUENCE [LARGE SCALE GENOMIC DNA]</scope>
    <source>
        <strain evidence="1">214</strain>
    </source>
</reference>
<organism evidence="1 2">
    <name type="scientific">Rubroshorea leprosula</name>
    <dbReference type="NCBI Taxonomy" id="152421"/>
    <lineage>
        <taxon>Eukaryota</taxon>
        <taxon>Viridiplantae</taxon>
        <taxon>Streptophyta</taxon>
        <taxon>Embryophyta</taxon>
        <taxon>Tracheophyta</taxon>
        <taxon>Spermatophyta</taxon>
        <taxon>Magnoliopsida</taxon>
        <taxon>eudicotyledons</taxon>
        <taxon>Gunneridae</taxon>
        <taxon>Pentapetalae</taxon>
        <taxon>rosids</taxon>
        <taxon>malvids</taxon>
        <taxon>Malvales</taxon>
        <taxon>Dipterocarpaceae</taxon>
        <taxon>Rubroshorea</taxon>
    </lineage>
</organism>
<keyword evidence="2" id="KW-1185">Reference proteome</keyword>